<comment type="catalytic activity">
    <reaction evidence="7">
        <text>UDP-N-acetyl-alpha-D-muramoyl-L-alanine + D-glutamate + ATP = UDP-N-acetyl-alpha-D-muramoyl-L-alanyl-D-glutamate + ADP + phosphate + H(+)</text>
        <dbReference type="Rhea" id="RHEA:16429"/>
        <dbReference type="ChEBI" id="CHEBI:15378"/>
        <dbReference type="ChEBI" id="CHEBI:29986"/>
        <dbReference type="ChEBI" id="CHEBI:30616"/>
        <dbReference type="ChEBI" id="CHEBI:43474"/>
        <dbReference type="ChEBI" id="CHEBI:83898"/>
        <dbReference type="ChEBI" id="CHEBI:83900"/>
        <dbReference type="ChEBI" id="CHEBI:456216"/>
        <dbReference type="EC" id="6.3.2.9"/>
    </reaction>
</comment>
<dbReference type="InterPro" id="IPR013221">
    <property type="entry name" value="Mur_ligase_cen"/>
</dbReference>
<dbReference type="InterPro" id="IPR036615">
    <property type="entry name" value="Mur_ligase_C_dom_sf"/>
</dbReference>
<keyword evidence="7" id="KW-0133">Cell shape</keyword>
<dbReference type="InterPro" id="IPR036565">
    <property type="entry name" value="Mur-like_cat_sf"/>
</dbReference>
<evidence type="ECO:0000313" key="10">
    <source>
        <dbReference type="EMBL" id="SQD92299.1"/>
    </source>
</evidence>
<keyword evidence="3 7" id="KW-0963">Cytoplasm</keyword>
<dbReference type="InterPro" id="IPR004101">
    <property type="entry name" value="Mur_ligase_C"/>
</dbReference>
<protein>
    <recommendedName>
        <fullName evidence="7">UDP-N-acetylmuramoylalanine--D-glutamate ligase</fullName>
        <ecNumber evidence="7">6.3.2.9</ecNumber>
    </recommendedName>
    <alternativeName>
        <fullName evidence="7">D-glutamic acid-adding enzyme</fullName>
    </alternativeName>
    <alternativeName>
        <fullName evidence="7">UDP-N-acetylmuramoyl-L-alanyl-D-glutamate synthetase</fullName>
    </alternativeName>
</protein>
<evidence type="ECO:0000259" key="9">
    <source>
        <dbReference type="Pfam" id="PF08245"/>
    </source>
</evidence>
<keyword evidence="7" id="KW-0961">Cell wall biogenesis/degradation</keyword>
<keyword evidence="11" id="KW-1185">Reference proteome</keyword>
<accession>A0A2X3KZF0</accession>
<dbReference type="UniPathway" id="UPA00219"/>
<comment type="subcellular location">
    <subcellularLocation>
        <location evidence="1 7">Cytoplasm</location>
    </subcellularLocation>
</comment>
<organism evidence="10 11">
    <name type="scientific">Candidatus Bipolaricaulis anaerobius</name>
    <dbReference type="NCBI Taxonomy" id="2026885"/>
    <lineage>
        <taxon>Bacteria</taxon>
        <taxon>Candidatus Bipolaricaulota</taxon>
        <taxon>Candidatus Bipolaricaulia</taxon>
        <taxon>Candidatus Bipolaricaulales</taxon>
        <taxon>Candidatus Bipolaricaulaceae</taxon>
        <taxon>Candidatus Bipolaricaulis</taxon>
    </lineage>
</organism>
<dbReference type="PANTHER" id="PTHR43692:SF1">
    <property type="entry name" value="UDP-N-ACETYLMURAMOYLALANINE--D-GLUTAMATE LIGASE"/>
    <property type="match status" value="1"/>
</dbReference>
<sequence length="444" mass="46887">MEPPFPFRRVSVIGLARTGKAVVEALAPRGVSLFVSEARSLAPDERAFLSRYGVEWEEGGHTGRGVEADLVVPSPGVPSQAAVLGEARRRGIPIWSEIELAFRLGRPEALIAVTGTNGKTTTVALVGAILRAAGWDPVVAGNIGCPAISTVGEVEGRPWVLEVSSYQLEWVEAFRPTVAVWLNFAPDHLDHHGTLAAYFAAKAKLLARQADEDAAVLAQEVLAQVSPRARCVDYDRVALPAGWGDGMPDHLRRDLAAAWAAACAAYPGLASSPPPSRAIAPALHQPHRLQRVGEVQGIAFVDDSKGTNAHATAAALAAIPGRVVLILGGRHKGGGYDALVPILRDKVRSCVLIGESQAYFAALLAPAAIPYEMADDPTDALRRAYRAARPGDTVLLSPACSSFDQFTNYAQRGDAFQRAFSALARPAAGLSPEGGTANTSSPER</sequence>
<keyword evidence="6 7" id="KW-0067">ATP-binding</keyword>
<evidence type="ECO:0000256" key="4">
    <source>
        <dbReference type="ARBA" id="ARBA00022598"/>
    </source>
</evidence>
<dbReference type="PANTHER" id="PTHR43692">
    <property type="entry name" value="UDP-N-ACETYLMURAMOYLALANINE--D-GLUTAMATE LIGASE"/>
    <property type="match status" value="1"/>
</dbReference>
<dbReference type="SUPFAM" id="SSF53244">
    <property type="entry name" value="MurD-like peptide ligases, peptide-binding domain"/>
    <property type="match status" value="1"/>
</dbReference>
<dbReference type="EC" id="6.3.2.9" evidence="7"/>
<dbReference type="HAMAP" id="MF_00639">
    <property type="entry name" value="MurD"/>
    <property type="match status" value="1"/>
</dbReference>
<gene>
    <name evidence="7 10" type="primary">murD</name>
    <name evidence="10" type="ORF">BARAN1_0274</name>
</gene>
<keyword evidence="4 7" id="KW-0436">Ligase</keyword>
<dbReference type="Proteomes" id="UP000249818">
    <property type="component" value="Chromosome BARAN1"/>
</dbReference>
<comment type="pathway">
    <text evidence="2 7">Cell wall biogenesis; peptidoglycan biosynthesis.</text>
</comment>
<feature type="domain" description="Mur ligase C-terminal" evidence="8">
    <location>
        <begin position="287"/>
        <end position="400"/>
    </location>
</feature>
<proteinExistence type="inferred from homology"/>
<dbReference type="SUPFAM" id="SSF53623">
    <property type="entry name" value="MurD-like peptide ligases, catalytic domain"/>
    <property type="match status" value="1"/>
</dbReference>
<evidence type="ECO:0000313" key="11">
    <source>
        <dbReference type="Proteomes" id="UP000249818"/>
    </source>
</evidence>
<dbReference type="GO" id="GO:0008764">
    <property type="term" value="F:UDP-N-acetylmuramoylalanine-D-glutamate ligase activity"/>
    <property type="evidence" value="ECO:0007669"/>
    <property type="project" value="UniProtKB-UniRule"/>
</dbReference>
<evidence type="ECO:0000256" key="7">
    <source>
        <dbReference type="HAMAP-Rule" id="MF_00639"/>
    </source>
</evidence>
<dbReference type="GO" id="GO:0005524">
    <property type="term" value="F:ATP binding"/>
    <property type="evidence" value="ECO:0007669"/>
    <property type="project" value="UniProtKB-UniRule"/>
</dbReference>
<evidence type="ECO:0000256" key="1">
    <source>
        <dbReference type="ARBA" id="ARBA00004496"/>
    </source>
</evidence>
<dbReference type="InterPro" id="IPR005762">
    <property type="entry name" value="MurD"/>
</dbReference>
<name>A0A2X3KZF0_9BACT</name>
<evidence type="ECO:0000256" key="2">
    <source>
        <dbReference type="ARBA" id="ARBA00004752"/>
    </source>
</evidence>
<dbReference type="GO" id="GO:0008360">
    <property type="term" value="P:regulation of cell shape"/>
    <property type="evidence" value="ECO:0007669"/>
    <property type="project" value="UniProtKB-KW"/>
</dbReference>
<dbReference type="EMBL" id="LS483254">
    <property type="protein sequence ID" value="SQD92299.1"/>
    <property type="molecule type" value="Genomic_DNA"/>
</dbReference>
<dbReference type="Pfam" id="PF21377">
    <property type="entry name" value="MurD_N"/>
    <property type="match status" value="1"/>
</dbReference>
<dbReference type="GO" id="GO:0051301">
    <property type="term" value="P:cell division"/>
    <property type="evidence" value="ECO:0007669"/>
    <property type="project" value="UniProtKB-KW"/>
</dbReference>
<keyword evidence="7" id="KW-0573">Peptidoglycan synthesis</keyword>
<feature type="binding site" evidence="7">
    <location>
        <begin position="115"/>
        <end position="121"/>
    </location>
    <ligand>
        <name>ATP</name>
        <dbReference type="ChEBI" id="CHEBI:30616"/>
    </ligand>
</feature>
<feature type="domain" description="Mur ligase central" evidence="9">
    <location>
        <begin position="113"/>
        <end position="218"/>
    </location>
</feature>
<dbReference type="Pfam" id="PF08245">
    <property type="entry name" value="Mur_ligase_M"/>
    <property type="match status" value="1"/>
</dbReference>
<dbReference type="Gene3D" id="3.40.50.720">
    <property type="entry name" value="NAD(P)-binding Rossmann-like Domain"/>
    <property type="match status" value="1"/>
</dbReference>
<dbReference type="SUPFAM" id="SSF51984">
    <property type="entry name" value="MurCD N-terminal domain"/>
    <property type="match status" value="1"/>
</dbReference>
<keyword evidence="5 7" id="KW-0547">Nucleotide-binding</keyword>
<evidence type="ECO:0000259" key="8">
    <source>
        <dbReference type="Pfam" id="PF02875"/>
    </source>
</evidence>
<evidence type="ECO:0000256" key="6">
    <source>
        <dbReference type="ARBA" id="ARBA00022840"/>
    </source>
</evidence>
<comment type="similarity">
    <text evidence="7">Belongs to the MurCDEF family.</text>
</comment>
<dbReference type="Pfam" id="PF02875">
    <property type="entry name" value="Mur_ligase_C"/>
    <property type="match status" value="1"/>
</dbReference>
<dbReference type="Gene3D" id="3.90.190.20">
    <property type="entry name" value="Mur ligase, C-terminal domain"/>
    <property type="match status" value="1"/>
</dbReference>
<dbReference type="GO" id="GO:0005737">
    <property type="term" value="C:cytoplasm"/>
    <property type="evidence" value="ECO:0007669"/>
    <property type="project" value="UniProtKB-SubCell"/>
</dbReference>
<keyword evidence="7" id="KW-0132">Cell division</keyword>
<evidence type="ECO:0000256" key="5">
    <source>
        <dbReference type="ARBA" id="ARBA00022741"/>
    </source>
</evidence>
<dbReference type="GO" id="GO:0071555">
    <property type="term" value="P:cell wall organization"/>
    <property type="evidence" value="ECO:0007669"/>
    <property type="project" value="UniProtKB-KW"/>
</dbReference>
<dbReference type="AlphaFoldDB" id="A0A2X3KZF0"/>
<dbReference type="KEGG" id="bana:BARAN1_0274"/>
<dbReference type="Gene3D" id="3.40.1190.10">
    <property type="entry name" value="Mur-like, catalytic domain"/>
    <property type="match status" value="1"/>
</dbReference>
<dbReference type="GO" id="GO:0009252">
    <property type="term" value="P:peptidoglycan biosynthetic process"/>
    <property type="evidence" value="ECO:0007669"/>
    <property type="project" value="UniProtKB-UniRule"/>
</dbReference>
<reference evidence="11" key="1">
    <citation type="submission" date="2018-05" db="EMBL/GenBank/DDBJ databases">
        <authorList>
            <person name="Hao L."/>
        </authorList>
    </citation>
    <scope>NUCLEOTIDE SEQUENCE [LARGE SCALE GENOMIC DNA]</scope>
</reference>
<comment type="function">
    <text evidence="7">Cell wall formation. Catalyzes the addition of glutamate to the nucleotide precursor UDP-N-acetylmuramoyl-L-alanine (UMA).</text>
</comment>
<evidence type="ECO:0000256" key="3">
    <source>
        <dbReference type="ARBA" id="ARBA00022490"/>
    </source>
</evidence>
<keyword evidence="7" id="KW-0131">Cell cycle</keyword>